<organism evidence="8 9">
    <name type="scientific">Apodospora peruviana</name>
    <dbReference type="NCBI Taxonomy" id="516989"/>
    <lineage>
        <taxon>Eukaryota</taxon>
        <taxon>Fungi</taxon>
        <taxon>Dikarya</taxon>
        <taxon>Ascomycota</taxon>
        <taxon>Pezizomycotina</taxon>
        <taxon>Sordariomycetes</taxon>
        <taxon>Sordariomycetidae</taxon>
        <taxon>Sordariales</taxon>
        <taxon>Lasiosphaeriaceae</taxon>
        <taxon>Apodospora</taxon>
    </lineage>
</organism>
<evidence type="ECO:0000313" key="8">
    <source>
        <dbReference type="EMBL" id="KAK3314532.1"/>
    </source>
</evidence>
<comment type="caution">
    <text evidence="8">The sequence shown here is derived from an EMBL/GenBank/DDBJ whole genome shotgun (WGS) entry which is preliminary data.</text>
</comment>
<name>A0AAE0HXV1_9PEZI</name>
<reference evidence="8" key="2">
    <citation type="submission" date="2023-06" db="EMBL/GenBank/DDBJ databases">
        <authorList>
            <consortium name="Lawrence Berkeley National Laboratory"/>
            <person name="Haridas S."/>
            <person name="Hensen N."/>
            <person name="Bonometti L."/>
            <person name="Westerberg I."/>
            <person name="Brannstrom I.O."/>
            <person name="Guillou S."/>
            <person name="Cros-Aarteil S."/>
            <person name="Calhoun S."/>
            <person name="Kuo A."/>
            <person name="Mondo S."/>
            <person name="Pangilinan J."/>
            <person name="Riley R."/>
            <person name="Labutti K."/>
            <person name="Andreopoulos B."/>
            <person name="Lipzen A."/>
            <person name="Chen C."/>
            <person name="Yanf M."/>
            <person name="Daum C."/>
            <person name="Ng V."/>
            <person name="Clum A."/>
            <person name="Steindorff A."/>
            <person name="Ohm R."/>
            <person name="Martin F."/>
            <person name="Silar P."/>
            <person name="Natvig D."/>
            <person name="Lalanne C."/>
            <person name="Gautier V."/>
            <person name="Ament-Velasquez S.L."/>
            <person name="Kruys A."/>
            <person name="Hutchinson M.I."/>
            <person name="Powell A.J."/>
            <person name="Barry K."/>
            <person name="Miller A.N."/>
            <person name="Grigoriev I.V."/>
            <person name="Debuchy R."/>
            <person name="Gladieux P."/>
            <person name="Thoren M.H."/>
            <person name="Johannesson H."/>
        </authorList>
    </citation>
    <scope>NUCLEOTIDE SEQUENCE</scope>
    <source>
        <strain evidence="8">CBS 118394</strain>
    </source>
</reference>
<reference evidence="8" key="1">
    <citation type="journal article" date="2023" name="Mol. Phylogenet. Evol.">
        <title>Genome-scale phylogeny and comparative genomics of the fungal order Sordariales.</title>
        <authorList>
            <person name="Hensen N."/>
            <person name="Bonometti L."/>
            <person name="Westerberg I."/>
            <person name="Brannstrom I.O."/>
            <person name="Guillou S."/>
            <person name="Cros-Aarteil S."/>
            <person name="Calhoun S."/>
            <person name="Haridas S."/>
            <person name="Kuo A."/>
            <person name="Mondo S."/>
            <person name="Pangilinan J."/>
            <person name="Riley R."/>
            <person name="LaButti K."/>
            <person name="Andreopoulos B."/>
            <person name="Lipzen A."/>
            <person name="Chen C."/>
            <person name="Yan M."/>
            <person name="Daum C."/>
            <person name="Ng V."/>
            <person name="Clum A."/>
            <person name="Steindorff A."/>
            <person name="Ohm R.A."/>
            <person name="Martin F."/>
            <person name="Silar P."/>
            <person name="Natvig D.O."/>
            <person name="Lalanne C."/>
            <person name="Gautier V."/>
            <person name="Ament-Velasquez S.L."/>
            <person name="Kruys A."/>
            <person name="Hutchinson M.I."/>
            <person name="Powell A.J."/>
            <person name="Barry K."/>
            <person name="Miller A.N."/>
            <person name="Grigoriev I.V."/>
            <person name="Debuchy R."/>
            <person name="Gladieux P."/>
            <person name="Hiltunen Thoren M."/>
            <person name="Johannesson H."/>
        </authorList>
    </citation>
    <scope>NUCLEOTIDE SEQUENCE</scope>
    <source>
        <strain evidence="8">CBS 118394</strain>
    </source>
</reference>
<evidence type="ECO:0000256" key="3">
    <source>
        <dbReference type="ARBA" id="ARBA00022705"/>
    </source>
</evidence>
<feature type="domain" description="ORC6 first cyclin-like" evidence="7">
    <location>
        <begin position="10"/>
        <end position="93"/>
    </location>
</feature>
<evidence type="ECO:0000256" key="1">
    <source>
        <dbReference type="ARBA" id="ARBA00004123"/>
    </source>
</evidence>
<proteinExistence type="inferred from homology"/>
<gene>
    <name evidence="8" type="ORF">B0H66DRAFT_520558</name>
</gene>
<keyword evidence="4" id="KW-0238">DNA-binding</keyword>
<accession>A0AAE0HXV1</accession>
<keyword evidence="5" id="KW-0539">Nucleus</keyword>
<feature type="compositionally biased region" description="Low complexity" evidence="6">
    <location>
        <begin position="123"/>
        <end position="134"/>
    </location>
</feature>
<evidence type="ECO:0000313" key="9">
    <source>
        <dbReference type="Proteomes" id="UP001283341"/>
    </source>
</evidence>
<feature type="compositionally biased region" description="Low complexity" evidence="6">
    <location>
        <begin position="149"/>
        <end position="166"/>
    </location>
</feature>
<evidence type="ECO:0000259" key="7">
    <source>
        <dbReference type="Pfam" id="PF05460"/>
    </source>
</evidence>
<keyword evidence="9" id="KW-1185">Reference proteome</keyword>
<sequence length="358" mass="39492">MNRSIEQALLSLLPTHNSTLPQPLTELASSLLAQSRHRASALKAEEEIARPYACAHMACDRLKIALNLPPIDLRPPIPPRIYKRLYNHLEKIMPASTSTPSRATPGGGRKTPSTKLRLNDELASSPAARKAASRVTPSKEKSLAQFRGTPAAAAPTSTKKSSSAASDALPPWMRPTLRFICKELGSTRIGPVVMSAVESVVAPRGTVTDDKWIRSNLVALLGAMYLYVWRAKVVQDEEDAWEGWHTVRAKDLDSAAVHIHRHGWLELDWAKGIDDLINQTAASDGGEGGDDVDEGEQAPLQIRKADTMFQERYDYLSEGRRADYAVWKEGILKRIKELERDTPPPNHDAMEIDGDDSL</sequence>
<comment type="similarity">
    <text evidence="2">Belongs to the ORC6 family.</text>
</comment>
<comment type="subcellular location">
    <subcellularLocation>
        <location evidence="1">Nucleus</location>
    </subcellularLocation>
</comment>
<dbReference type="EMBL" id="JAUEDM010000006">
    <property type="protein sequence ID" value="KAK3314532.1"/>
    <property type="molecule type" value="Genomic_DNA"/>
</dbReference>
<dbReference type="GO" id="GO:0003677">
    <property type="term" value="F:DNA binding"/>
    <property type="evidence" value="ECO:0007669"/>
    <property type="project" value="UniProtKB-KW"/>
</dbReference>
<dbReference type="GO" id="GO:0005664">
    <property type="term" value="C:nuclear origin of replication recognition complex"/>
    <property type="evidence" value="ECO:0007669"/>
    <property type="project" value="InterPro"/>
</dbReference>
<dbReference type="Proteomes" id="UP001283341">
    <property type="component" value="Unassembled WGS sequence"/>
</dbReference>
<evidence type="ECO:0000256" key="5">
    <source>
        <dbReference type="ARBA" id="ARBA00023242"/>
    </source>
</evidence>
<feature type="region of interest" description="Disordered" evidence="6">
    <location>
        <begin position="93"/>
        <end position="167"/>
    </location>
</feature>
<evidence type="ECO:0000256" key="4">
    <source>
        <dbReference type="ARBA" id="ARBA00023125"/>
    </source>
</evidence>
<evidence type="ECO:0000256" key="6">
    <source>
        <dbReference type="SAM" id="MobiDB-lite"/>
    </source>
</evidence>
<evidence type="ECO:0000256" key="2">
    <source>
        <dbReference type="ARBA" id="ARBA00010840"/>
    </source>
</evidence>
<keyword evidence="3" id="KW-0235">DNA replication</keyword>
<dbReference type="InterPro" id="IPR008721">
    <property type="entry name" value="ORC6_cyclin_first"/>
</dbReference>
<dbReference type="GO" id="GO:0006260">
    <property type="term" value="P:DNA replication"/>
    <property type="evidence" value="ECO:0007669"/>
    <property type="project" value="UniProtKB-KW"/>
</dbReference>
<dbReference type="Pfam" id="PF05460">
    <property type="entry name" value="ORC6"/>
    <property type="match status" value="1"/>
</dbReference>
<feature type="region of interest" description="Disordered" evidence="6">
    <location>
        <begin position="337"/>
        <end position="358"/>
    </location>
</feature>
<protein>
    <submittedName>
        <fullName evidence="8">Origin recognition complex subunit 6-domain-containing protein</fullName>
    </submittedName>
</protein>
<dbReference type="AlphaFoldDB" id="A0AAE0HXV1"/>